<dbReference type="EMBL" id="JAPDPJ010000020">
    <property type="protein sequence ID" value="MCW3786867.1"/>
    <property type="molecule type" value="Genomic_DNA"/>
</dbReference>
<gene>
    <name evidence="1" type="ORF">OM075_10340</name>
</gene>
<name>A0AAE3M4U9_9BACT</name>
<organism evidence="1 2">
    <name type="scientific">Plebeiibacterium sediminum</name>
    <dbReference type="NCBI Taxonomy" id="2992112"/>
    <lineage>
        <taxon>Bacteria</taxon>
        <taxon>Pseudomonadati</taxon>
        <taxon>Bacteroidota</taxon>
        <taxon>Bacteroidia</taxon>
        <taxon>Marinilabiliales</taxon>
        <taxon>Marinilabiliaceae</taxon>
        <taxon>Plebeiibacterium</taxon>
    </lineage>
</organism>
<comment type="caution">
    <text evidence="1">The sequence shown here is derived from an EMBL/GenBank/DDBJ whole genome shotgun (WGS) entry which is preliminary data.</text>
</comment>
<keyword evidence="2" id="KW-1185">Reference proteome</keyword>
<proteinExistence type="predicted"/>
<evidence type="ECO:0000313" key="1">
    <source>
        <dbReference type="EMBL" id="MCW3786867.1"/>
    </source>
</evidence>
<dbReference type="RefSeq" id="WP_301190431.1">
    <property type="nucleotide sequence ID" value="NZ_JAPDPJ010000020.1"/>
</dbReference>
<evidence type="ECO:0000313" key="2">
    <source>
        <dbReference type="Proteomes" id="UP001209229"/>
    </source>
</evidence>
<protein>
    <submittedName>
        <fullName evidence="1">Uncharacterized protein</fullName>
    </submittedName>
</protein>
<accession>A0AAE3M4U9</accession>
<dbReference type="Proteomes" id="UP001209229">
    <property type="component" value="Unassembled WGS sequence"/>
</dbReference>
<dbReference type="AlphaFoldDB" id="A0AAE3M4U9"/>
<sequence length="190" mass="22569">MQKPIYLLKGTFYRNTDDHTDLVEVYEEFSDENIIEARNRAFSMYQSYIEVLLQSKDLYYQSHQQAEQQLNSYVDSGKKSFALNNPALEMDDDFDKGLFLYFIPNPDHKTYTRENEPYYPEKYCIHLIDNNKTDLRKHILKSLIFEYNYYVNSNFSTGDQECFAYTEDKSGDMKKIAILNTPITDLFEIL</sequence>
<reference evidence="1" key="1">
    <citation type="submission" date="2022-10" db="EMBL/GenBank/DDBJ databases">
        <authorList>
            <person name="Yu W.X."/>
        </authorList>
    </citation>
    <scope>NUCLEOTIDE SEQUENCE</scope>
    <source>
        <strain evidence="1">AAT</strain>
    </source>
</reference>